<proteinExistence type="predicted"/>
<reference evidence="3 4" key="1">
    <citation type="submission" date="2019-12" db="EMBL/GenBank/DDBJ databases">
        <title>Draft genome sequences Bradyrhizobium cajani AMBPC1010, Bradyrhizobium pachyrhizi AMBPC1040 and Bradyrhizobium yuanmingense ALSPC3051, three plant growth promoting strains isolated from nodules of Cajanus cajan L. in Dominican Republic.</title>
        <authorList>
            <person name="Flores-Felix J.D."/>
            <person name="Araujo J."/>
            <person name="Diaz-Alcantara C."/>
            <person name="Gonzalez-Andres F."/>
            <person name="Velazquez E."/>
        </authorList>
    </citation>
    <scope>NUCLEOTIDE SEQUENCE [LARGE SCALE GENOMIC DNA]</scope>
    <source>
        <strain evidence="3 4">1040</strain>
    </source>
</reference>
<gene>
    <name evidence="3" type="ORF">GPL21_02245</name>
</gene>
<evidence type="ECO:0000256" key="1">
    <source>
        <dbReference type="SAM" id="Coils"/>
    </source>
</evidence>
<feature type="region of interest" description="Disordered" evidence="2">
    <location>
        <begin position="115"/>
        <end position="136"/>
    </location>
</feature>
<evidence type="ECO:0000313" key="3">
    <source>
        <dbReference type="EMBL" id="MVT63937.1"/>
    </source>
</evidence>
<dbReference type="EMBL" id="WQNF01000001">
    <property type="protein sequence ID" value="MVT63937.1"/>
    <property type="molecule type" value="Genomic_DNA"/>
</dbReference>
<comment type="caution">
    <text evidence="3">The sequence shown here is derived from an EMBL/GenBank/DDBJ whole genome shotgun (WGS) entry which is preliminary data.</text>
</comment>
<dbReference type="AlphaFoldDB" id="A0A844SE30"/>
<organism evidence="3 4">
    <name type="scientific">Bradyrhizobium pachyrhizi</name>
    <dbReference type="NCBI Taxonomy" id="280333"/>
    <lineage>
        <taxon>Bacteria</taxon>
        <taxon>Pseudomonadati</taxon>
        <taxon>Pseudomonadota</taxon>
        <taxon>Alphaproteobacteria</taxon>
        <taxon>Hyphomicrobiales</taxon>
        <taxon>Nitrobacteraceae</taxon>
        <taxon>Bradyrhizobium</taxon>
    </lineage>
</organism>
<dbReference type="Proteomes" id="UP000436468">
    <property type="component" value="Unassembled WGS sequence"/>
</dbReference>
<sequence length="136" mass="15040">MSDQFGSVVGRRWQCFCGDAKLRSKLGAFGFIMTPRIVVTNVQPYLGMTMRAKRVERAVGSNQSLLELLQAELAALNSQIEAIEKTRAEAQSIDELRECAIRACRRIDEIRSVVAAEQSDDEPKSATPEPPSTVAR</sequence>
<keyword evidence="4" id="KW-1185">Reference proteome</keyword>
<dbReference type="RefSeq" id="WP_157340750.1">
    <property type="nucleotide sequence ID" value="NZ_CP121667.1"/>
</dbReference>
<evidence type="ECO:0000256" key="2">
    <source>
        <dbReference type="SAM" id="MobiDB-lite"/>
    </source>
</evidence>
<protein>
    <submittedName>
        <fullName evidence="3">Uncharacterized protein</fullName>
    </submittedName>
</protein>
<keyword evidence="1" id="KW-0175">Coiled coil</keyword>
<accession>A0A844SE30</accession>
<feature type="coiled-coil region" evidence="1">
    <location>
        <begin position="66"/>
        <end position="93"/>
    </location>
</feature>
<evidence type="ECO:0000313" key="4">
    <source>
        <dbReference type="Proteomes" id="UP000436468"/>
    </source>
</evidence>
<name>A0A844SE30_9BRAD</name>